<evidence type="ECO:0000256" key="3">
    <source>
        <dbReference type="ARBA" id="ARBA00022989"/>
    </source>
</evidence>
<evidence type="ECO:0000256" key="4">
    <source>
        <dbReference type="ARBA" id="ARBA00023136"/>
    </source>
</evidence>
<comment type="function">
    <text evidence="5">NDH-1 shuttles electrons from NADH, via FMN and iron-sulfur (Fe-S) centers, to quinones in the respiratory chain. The immediate electron acceptor for the enzyme in this species is believed to be ubiquinone. Couples the redox reaction to proton translocation (for every two electrons transferred, four hydrogen ions are translocated across the cytoplasmic membrane), and thus conserves the redox energy in a proton gradient.</text>
</comment>
<comment type="subcellular location">
    <subcellularLocation>
        <location evidence="5">Cell membrane</location>
        <topology evidence="5">Multi-pass membrane protein</topology>
    </subcellularLocation>
    <subcellularLocation>
        <location evidence="1">Endomembrane system</location>
        <topology evidence="1">Multi-pass membrane protein</topology>
    </subcellularLocation>
    <subcellularLocation>
        <location evidence="6">Membrane</location>
        <topology evidence="6">Multi-pass membrane protein</topology>
    </subcellularLocation>
</comment>
<feature type="domain" description="NADH:quinone oxidoreductase/Mrp antiporter transmembrane" evidence="7">
    <location>
        <begin position="126"/>
        <end position="430"/>
    </location>
</feature>
<dbReference type="InterPro" id="IPR010096">
    <property type="entry name" value="NADH-Q_OxRdtase_suN/2"/>
</dbReference>
<dbReference type="PANTHER" id="PTHR22773">
    <property type="entry name" value="NADH DEHYDROGENASE"/>
    <property type="match status" value="1"/>
</dbReference>
<dbReference type="GO" id="GO:0005886">
    <property type="term" value="C:plasma membrane"/>
    <property type="evidence" value="ECO:0007669"/>
    <property type="project" value="UniProtKB-SubCell"/>
</dbReference>
<keyword evidence="5" id="KW-0813">Transport</keyword>
<feature type="transmembrane region" description="Helical" evidence="5">
    <location>
        <begin position="243"/>
        <end position="264"/>
    </location>
</feature>
<dbReference type="HAMAP" id="MF_00445">
    <property type="entry name" value="NDH1_NuoN_1"/>
    <property type="match status" value="1"/>
</dbReference>
<accession>A0A1I4YBU9</accession>
<dbReference type="AlphaFoldDB" id="A0A1I4YBU9"/>
<dbReference type="GO" id="GO:0008137">
    <property type="term" value="F:NADH dehydrogenase (ubiquinone) activity"/>
    <property type="evidence" value="ECO:0007669"/>
    <property type="project" value="InterPro"/>
</dbReference>
<dbReference type="Proteomes" id="UP000183107">
    <property type="component" value="Unassembled WGS sequence"/>
</dbReference>
<feature type="transmembrane region" description="Helical" evidence="5">
    <location>
        <begin position="108"/>
        <end position="126"/>
    </location>
</feature>
<reference evidence="9" key="1">
    <citation type="submission" date="2016-10" db="EMBL/GenBank/DDBJ databases">
        <authorList>
            <person name="Varghese N."/>
        </authorList>
    </citation>
    <scope>NUCLEOTIDE SEQUENCE [LARGE SCALE GENOMIC DNA]</scope>
    <source>
        <strain evidence="9">Nsp8</strain>
    </source>
</reference>
<feature type="transmembrane region" description="Helical" evidence="5">
    <location>
        <begin position="415"/>
        <end position="436"/>
    </location>
</feature>
<dbReference type="InterPro" id="IPR001750">
    <property type="entry name" value="ND/Mrp_TM"/>
</dbReference>
<keyword evidence="5" id="KW-1003">Cell membrane</keyword>
<dbReference type="EMBL" id="FOVJ01000001">
    <property type="protein sequence ID" value="SFN35466.1"/>
    <property type="molecule type" value="Genomic_DNA"/>
</dbReference>
<keyword evidence="9" id="KW-1185">Reference proteome</keyword>
<keyword evidence="3 5" id="KW-1133">Transmembrane helix</keyword>
<comment type="subunit">
    <text evidence="5">NDH-1 is composed of 14 different subunits. Subunits NuoA, H, J, K, L, M, N constitute the membrane sector of the complex.</text>
</comment>
<comment type="similarity">
    <text evidence="5">Belongs to the complex I subunit 2 family.</text>
</comment>
<name>A0A1I4YBU9_9PROT</name>
<feature type="transmembrane region" description="Helical" evidence="5">
    <location>
        <begin position="276"/>
        <end position="295"/>
    </location>
</feature>
<evidence type="ECO:0000259" key="7">
    <source>
        <dbReference type="Pfam" id="PF00361"/>
    </source>
</evidence>
<evidence type="ECO:0000256" key="1">
    <source>
        <dbReference type="ARBA" id="ARBA00004127"/>
    </source>
</evidence>
<dbReference type="GO" id="GO:0048038">
    <property type="term" value="F:quinone binding"/>
    <property type="evidence" value="ECO:0007669"/>
    <property type="project" value="UniProtKB-KW"/>
</dbReference>
<keyword evidence="5" id="KW-0830">Ubiquinone</keyword>
<feature type="transmembrane region" description="Helical" evidence="5">
    <location>
        <begin position="330"/>
        <end position="354"/>
    </location>
</feature>
<organism evidence="8 9">
    <name type="scientific">Nitrosospira briensis</name>
    <dbReference type="NCBI Taxonomy" id="35799"/>
    <lineage>
        <taxon>Bacteria</taxon>
        <taxon>Pseudomonadati</taxon>
        <taxon>Pseudomonadota</taxon>
        <taxon>Betaproteobacteria</taxon>
        <taxon>Nitrosomonadales</taxon>
        <taxon>Nitrosomonadaceae</taxon>
        <taxon>Nitrosospira</taxon>
    </lineage>
</organism>
<dbReference type="OrthoDB" id="9768329at2"/>
<keyword evidence="4 5" id="KW-0472">Membrane</keyword>
<feature type="transmembrane region" description="Helical" evidence="5">
    <location>
        <begin position="381"/>
        <end position="403"/>
    </location>
</feature>
<dbReference type="GO" id="GO:0042773">
    <property type="term" value="P:ATP synthesis coupled electron transport"/>
    <property type="evidence" value="ECO:0007669"/>
    <property type="project" value="InterPro"/>
</dbReference>
<keyword evidence="5" id="KW-0520">NAD</keyword>
<comment type="catalytic activity">
    <reaction evidence="5">
        <text>a quinone + NADH + 5 H(+)(in) = a quinol + NAD(+) + 4 H(+)(out)</text>
        <dbReference type="Rhea" id="RHEA:57888"/>
        <dbReference type="ChEBI" id="CHEBI:15378"/>
        <dbReference type="ChEBI" id="CHEBI:24646"/>
        <dbReference type="ChEBI" id="CHEBI:57540"/>
        <dbReference type="ChEBI" id="CHEBI:57945"/>
        <dbReference type="ChEBI" id="CHEBI:132124"/>
    </reaction>
</comment>
<sequence>MNTPPSALPSNLMALFPLILLAASAVVVMLAAAFYRHPRPVVMLTLTGLVLSFASLFLSQGLGSRQVTALLVLDHYALFFIGLILAATFVVAVLCYRYFGGGESRHEALYILLLLAALGGGVLVASSHFASFLLGVELLSISLFALIAYPRFRELPLEAGIKYLILAGFSSGLLLFGMALVYAQLGTMQFAKIGTMLAAPDEALELYGMAGLALIVTGVGFKLALVPFHMWTPDVYEGAPAPIAAFIATVSKGAMLVLMLRYFLVAGAYQSQPITLALSLVAVMTILIGNVLALLQDNVKRILAYSSIAQLGYLLVGFLAYGGLAIEAVAYYLTAYFVTMLGAFGVITVLSAGLNDGSDGLAERDSDRLADYAGLFWHRPWLAGIFTAMLLSLAGIPLTMGFIGKFYILTAGVKASLWIPVIAVVVGSTIGLYYYLRIIAALFAHDAKVGFVPEAKFAGTISLAESVTLATLTLLLIALGIYPTLLIQLLETTVVHLAGVPEFFALAGLVTGV</sequence>
<evidence type="ECO:0000256" key="2">
    <source>
        <dbReference type="ARBA" id="ARBA00022692"/>
    </source>
</evidence>
<gene>
    <name evidence="5" type="primary">nuoN</name>
    <name evidence="8" type="ORF">SAMN05216386_0612</name>
</gene>
<keyword evidence="5" id="KW-1278">Translocase</keyword>
<evidence type="ECO:0000313" key="8">
    <source>
        <dbReference type="EMBL" id="SFN35466.1"/>
    </source>
</evidence>
<evidence type="ECO:0000256" key="6">
    <source>
        <dbReference type="RuleBase" id="RU000320"/>
    </source>
</evidence>
<feature type="transmembrane region" description="Helical" evidence="5">
    <location>
        <begin position="302"/>
        <end position="324"/>
    </location>
</feature>
<feature type="transmembrane region" description="Helical" evidence="5">
    <location>
        <begin position="206"/>
        <end position="231"/>
    </location>
</feature>
<feature type="transmembrane region" description="Helical" evidence="5">
    <location>
        <begin position="164"/>
        <end position="186"/>
    </location>
</feature>
<feature type="transmembrane region" description="Helical" evidence="5">
    <location>
        <begin position="494"/>
        <end position="512"/>
    </location>
</feature>
<feature type="transmembrane region" description="Helical" evidence="5">
    <location>
        <begin position="41"/>
        <end position="63"/>
    </location>
</feature>
<feature type="transmembrane region" description="Helical" evidence="5">
    <location>
        <begin position="457"/>
        <end position="482"/>
    </location>
</feature>
<proteinExistence type="inferred from homology"/>
<feature type="transmembrane region" description="Helical" evidence="5">
    <location>
        <begin position="12"/>
        <end position="34"/>
    </location>
</feature>
<dbReference type="EC" id="7.1.1.-" evidence="5"/>
<dbReference type="GO" id="GO:0050136">
    <property type="term" value="F:NADH dehydrogenase (quinone) (non-electrogenic) activity"/>
    <property type="evidence" value="ECO:0007669"/>
    <property type="project" value="UniProtKB-UniRule"/>
</dbReference>
<dbReference type="Pfam" id="PF00361">
    <property type="entry name" value="Proton_antipo_M"/>
    <property type="match status" value="1"/>
</dbReference>
<feature type="transmembrane region" description="Helical" evidence="5">
    <location>
        <begin position="75"/>
        <end position="96"/>
    </location>
</feature>
<protein>
    <recommendedName>
        <fullName evidence="5">NADH-quinone oxidoreductase subunit N</fullName>
        <ecNumber evidence="5">7.1.1.-</ecNumber>
    </recommendedName>
    <alternativeName>
        <fullName evidence="5">NADH dehydrogenase I subunit N</fullName>
    </alternativeName>
    <alternativeName>
        <fullName evidence="5">NDH-1 subunit N</fullName>
    </alternativeName>
</protein>
<evidence type="ECO:0000256" key="5">
    <source>
        <dbReference type="HAMAP-Rule" id="MF_00445"/>
    </source>
</evidence>
<dbReference type="GO" id="GO:0012505">
    <property type="term" value="C:endomembrane system"/>
    <property type="evidence" value="ECO:0007669"/>
    <property type="project" value="UniProtKB-SubCell"/>
</dbReference>
<dbReference type="NCBIfam" id="TIGR01770">
    <property type="entry name" value="NDH_I_N"/>
    <property type="match status" value="1"/>
</dbReference>
<keyword evidence="5" id="KW-0874">Quinone</keyword>
<dbReference type="RefSeq" id="WP_074794429.1">
    <property type="nucleotide sequence ID" value="NZ_FOVJ01000001.1"/>
</dbReference>
<keyword evidence="2 5" id="KW-0812">Transmembrane</keyword>
<evidence type="ECO:0000313" key="9">
    <source>
        <dbReference type="Proteomes" id="UP000183107"/>
    </source>
</evidence>
<feature type="transmembrane region" description="Helical" evidence="5">
    <location>
        <begin position="132"/>
        <end position="152"/>
    </location>
</feature>